<sequence>MKSSFQVQPAARGQGRGQSHQKEGEGGVKGDAGRGRGGSGRGGRAPLRSQKTSDLQANPPRKNAIFGMADRNEQKKEAFNSNGSEPFYWEFEAVRQEAYSIRSADRRNQARRWEDLTENEKAAAEEILKKQSDMAERDRIDLILDPDAPVLPLAEHEEILAETSRVMDKFGDVCGCLNYSLALRLLLHVRCLAHTQKLRWTYQYRGTAWSSRTAELRKEAEVTKMLHILRKPKELRSHEDVSFLAKAMGRFEIFERLEITKSKALMENIALYASVVRVSVPGGVRLWKKGDPCTWLHLLLQGEAFEVEETNADDPDPAAESSDEEKLEDGRLSRSFFGGSSSSPLQLDPKKLYLKTKSGLQLTERTNAAPTRHGSRKPTLTAASIGVLPPPPTQTLGKSGGGNQLGAISPPRSRANSRASSITGGHFTTMNKFFEFQDIAGEEALLSPEGTERMNAAWVSHKAAGDPLHAPNYSQYTVPFEALLAGSTDAEKKNSNDLQGGTGTSGRRVSLAQRRASAGNMTQRRGSVVAVQRRGSTVGVNESSGGGRRKETPQTTQGPGSIDSEEVVLLLITKGAALVTASRDSPLWLVSMMQRLPSVPEEHPLNGLRFVFDRKADNSNHPATFINPSELQAAVAWLQSKQQKGPTTGLVSPLGREGDDVQECGGEHTEERGSKGVWEKSNKGDIGPSDWRFTRDDRERLKLRRARGYSCLLPGLPGWMRRFVLEREDEELQATRDYLAELEDFRRRVGKTSACVAAAAGGGSGGQNEKVTAMGRRGMQQLKEREERHVVVAGQGVWIGVPALFGLPPPYSVSGLLLRFGKLLSSEQVLSPLFFFRKWLNFECELQTRFGVRLRNAVSLKEALRQETRFSLLHRDIQRIKKRHKERDERAGLLHPKNPLDRKMPGAETTADVRFTEGKDNRSKRAAEHASAFASLQEKVAKGALRSVYWGDATFRDRHLPVPLKIDPKFFPAPMPLDPSSELFALLKKKKRKKQKTKTSDEAGPEDKIFSRAPSSILPSPLRPATSPPASPLFLPDQPTTQILSPSSLCRPRKESLSLQLLPKSVSLPEATFPFPFPSVSKMEENIAAKKRTTKTKGTSEKKEKPEEEEDEERRQSGGRRYPFPEFPGQLRPVSPFRPPPPPSIHPSLGLTSDALALFNDTKQSAEVSLDSDAIATLRQRRLSVDLFISILSRKLRHAPLEFQNFVHAHGPLPLAFDPAPLRALSPVRERTDATTGEKPMEEKDLREKISLPMQAMASRGSARPPSPSSPSPSTKPGFSRADSRMSTFTARAGQQQQDESPTGTNNAGGDISGRRATIRGNSFFHRRRSTVGAKDNHTSPTAQRGSTKLIVDPVTLAHAERLGGTLFGSGSSLQSNDDLTTLQRTWRERPTNGWEVDERMRAQEGKGKGLNRYGMNGLLSKADPTAVFRPDDVISYPTEMVPDAAFKKDWRATHRAQQRRRLIFSRVPLPPARGASRVFREEGKAEDAERKELDEKEGEKEEEEEVVEDAGVEEDEEAEELLTVREIDSYFEQSFKTFWTRMCKEALEEARLLREEMEEFKKLRPGEERGDSESDFEVWDGTDPIQDDGEESEEDEASEEGEAEGEQDEEQENAKSEQKPEQEKEDRV</sequence>
<feature type="compositionally biased region" description="Polar residues" evidence="1">
    <location>
        <begin position="358"/>
        <end position="369"/>
    </location>
</feature>
<feature type="region of interest" description="Disordered" evidence="1">
    <location>
        <begin position="1228"/>
        <end position="1345"/>
    </location>
</feature>
<proteinExistence type="predicted"/>
<reference evidence="2" key="1">
    <citation type="submission" date="2014-11" db="EMBL/GenBank/DDBJ databases">
        <authorList>
            <person name="Otto D Thomas"/>
            <person name="Naeem Raeece"/>
        </authorList>
    </citation>
    <scope>NUCLEOTIDE SEQUENCE</scope>
</reference>
<feature type="compositionally biased region" description="Low complexity" evidence="1">
    <location>
        <begin position="407"/>
        <end position="419"/>
    </location>
</feature>
<feature type="compositionally biased region" description="Basic and acidic residues" evidence="1">
    <location>
        <begin position="998"/>
        <end position="1010"/>
    </location>
</feature>
<feature type="compositionally biased region" description="Basic and acidic residues" evidence="1">
    <location>
        <begin position="1560"/>
        <end position="1573"/>
    </location>
</feature>
<dbReference type="Gene3D" id="2.60.120.10">
    <property type="entry name" value="Jelly Rolls"/>
    <property type="match status" value="1"/>
</dbReference>
<feature type="compositionally biased region" description="Acidic residues" evidence="1">
    <location>
        <begin position="1501"/>
        <end position="1519"/>
    </location>
</feature>
<feature type="region of interest" description="Disordered" evidence="1">
    <location>
        <begin position="1475"/>
        <end position="1519"/>
    </location>
</feature>
<feature type="compositionally biased region" description="Basic and acidic residues" evidence="1">
    <location>
        <begin position="1239"/>
        <end position="1250"/>
    </location>
</feature>
<accession>A0A0G4GVP4</accession>
<feature type="compositionally biased region" description="Acidic residues" evidence="1">
    <location>
        <begin position="309"/>
        <end position="327"/>
    </location>
</feature>
<feature type="compositionally biased region" description="Basic and acidic residues" evidence="1">
    <location>
        <begin position="20"/>
        <end position="34"/>
    </location>
</feature>
<feature type="compositionally biased region" description="Polar residues" evidence="1">
    <location>
        <begin position="1285"/>
        <end position="1308"/>
    </location>
</feature>
<name>A0A0G4GVP4_9ALVE</name>
<dbReference type="InterPro" id="IPR014710">
    <property type="entry name" value="RmlC-like_jellyroll"/>
</dbReference>
<dbReference type="VEuPathDB" id="CryptoDB:Cvel_5288"/>
<evidence type="ECO:0000256" key="1">
    <source>
        <dbReference type="SAM" id="MobiDB-lite"/>
    </source>
</evidence>
<protein>
    <submittedName>
        <fullName evidence="2">Uncharacterized protein</fullName>
    </submittedName>
</protein>
<feature type="region of interest" description="Disordered" evidence="1">
    <location>
        <begin position="884"/>
        <end position="926"/>
    </location>
</feature>
<evidence type="ECO:0000313" key="2">
    <source>
        <dbReference type="EMBL" id="CEM35024.1"/>
    </source>
</evidence>
<feature type="region of interest" description="Disordered" evidence="1">
    <location>
        <begin position="644"/>
        <end position="683"/>
    </location>
</feature>
<feature type="region of interest" description="Disordered" evidence="1">
    <location>
        <begin position="1"/>
        <end position="67"/>
    </location>
</feature>
<feature type="compositionally biased region" description="Basic and acidic residues" evidence="1">
    <location>
        <begin position="1613"/>
        <end position="1629"/>
    </location>
</feature>
<dbReference type="EMBL" id="CDMZ01001602">
    <property type="protein sequence ID" value="CEM35024.1"/>
    <property type="molecule type" value="Genomic_DNA"/>
</dbReference>
<feature type="region of interest" description="Disordered" evidence="1">
    <location>
        <begin position="309"/>
        <end position="419"/>
    </location>
</feature>
<feature type="compositionally biased region" description="Polar residues" evidence="1">
    <location>
        <begin position="534"/>
        <end position="543"/>
    </location>
</feature>
<feature type="compositionally biased region" description="Basic and acidic residues" evidence="1">
    <location>
        <begin position="1479"/>
        <end position="1500"/>
    </location>
</feature>
<feature type="region of interest" description="Disordered" evidence="1">
    <location>
        <begin position="490"/>
        <end position="561"/>
    </location>
</feature>
<feature type="compositionally biased region" description="Acidic residues" evidence="1">
    <location>
        <begin position="1574"/>
        <end position="1612"/>
    </location>
</feature>
<feature type="region of interest" description="Disordered" evidence="1">
    <location>
        <begin position="1086"/>
        <end position="1128"/>
    </location>
</feature>
<feature type="compositionally biased region" description="Basic and acidic residues" evidence="1">
    <location>
        <begin position="914"/>
        <end position="926"/>
    </location>
</feature>
<feature type="region of interest" description="Disordered" evidence="1">
    <location>
        <begin position="1560"/>
        <end position="1629"/>
    </location>
</feature>
<feature type="compositionally biased region" description="Basic and acidic residues" evidence="1">
    <location>
        <begin position="665"/>
        <end position="683"/>
    </location>
</feature>
<feature type="region of interest" description="Disordered" evidence="1">
    <location>
        <begin position="989"/>
        <end position="1032"/>
    </location>
</feature>
<gene>
    <name evidence="2" type="ORF">Cvel_5288</name>
</gene>
<feature type="compositionally biased region" description="Basic and acidic residues" evidence="1">
    <location>
        <begin position="886"/>
        <end position="905"/>
    </location>
</feature>
<organism evidence="2">
    <name type="scientific">Chromera velia CCMP2878</name>
    <dbReference type="NCBI Taxonomy" id="1169474"/>
    <lineage>
        <taxon>Eukaryota</taxon>
        <taxon>Sar</taxon>
        <taxon>Alveolata</taxon>
        <taxon>Colpodellida</taxon>
        <taxon>Chromeraceae</taxon>
        <taxon>Chromera</taxon>
    </lineage>
</organism>
<feature type="compositionally biased region" description="Low complexity" evidence="1">
    <location>
        <begin position="333"/>
        <end position="343"/>
    </location>
</feature>